<protein>
    <submittedName>
        <fullName evidence="2">Uncharacterized protein</fullName>
    </submittedName>
</protein>
<feature type="compositionally biased region" description="Low complexity" evidence="1">
    <location>
        <begin position="75"/>
        <end position="87"/>
    </location>
</feature>
<gene>
    <name evidence="2" type="ORF">B296_00035235</name>
</gene>
<feature type="region of interest" description="Disordered" evidence="1">
    <location>
        <begin position="67"/>
        <end position="90"/>
    </location>
</feature>
<organism evidence="2 3">
    <name type="scientific">Ensete ventricosum</name>
    <name type="common">Abyssinian banana</name>
    <name type="synonym">Musa ensete</name>
    <dbReference type="NCBI Taxonomy" id="4639"/>
    <lineage>
        <taxon>Eukaryota</taxon>
        <taxon>Viridiplantae</taxon>
        <taxon>Streptophyta</taxon>
        <taxon>Embryophyta</taxon>
        <taxon>Tracheophyta</taxon>
        <taxon>Spermatophyta</taxon>
        <taxon>Magnoliopsida</taxon>
        <taxon>Liliopsida</taxon>
        <taxon>Zingiberales</taxon>
        <taxon>Musaceae</taxon>
        <taxon>Ensete</taxon>
    </lineage>
</organism>
<sequence length="225" mass="25404">MGEVTVGTGGRGSKAASLVHDDNVREDSGIALTLEKRLFFATQTFYAGKTRASLQGSRMVWRSTIPCHSRDPIQTSPDLDTLSSDSTDSLREQVRQVHQRLDEGVHQYIAVEALVAGNRDESKCPRAEQPRGHPSGPPNRREDRSDMLPSRPPPIPINSTRTKIFLQIRERELLKTRNLMKTCSKRRNKISAHGPEPAMPTQQTRRYIPSLLDRHEDFSLTDRLL</sequence>
<accession>A0A426YBD8</accession>
<feature type="compositionally biased region" description="Basic and acidic residues" evidence="1">
    <location>
        <begin position="120"/>
        <end position="131"/>
    </location>
</feature>
<feature type="non-terminal residue" evidence="2">
    <location>
        <position position="225"/>
    </location>
</feature>
<evidence type="ECO:0000313" key="3">
    <source>
        <dbReference type="Proteomes" id="UP000287651"/>
    </source>
</evidence>
<comment type="caution">
    <text evidence="2">The sequence shown here is derived from an EMBL/GenBank/DDBJ whole genome shotgun (WGS) entry which is preliminary data.</text>
</comment>
<proteinExistence type="predicted"/>
<dbReference type="AlphaFoldDB" id="A0A426YBD8"/>
<dbReference type="Proteomes" id="UP000287651">
    <property type="component" value="Unassembled WGS sequence"/>
</dbReference>
<evidence type="ECO:0000256" key="1">
    <source>
        <dbReference type="SAM" id="MobiDB-lite"/>
    </source>
</evidence>
<evidence type="ECO:0000313" key="2">
    <source>
        <dbReference type="EMBL" id="RRT49063.1"/>
    </source>
</evidence>
<dbReference type="EMBL" id="AMZH03013564">
    <property type="protein sequence ID" value="RRT49063.1"/>
    <property type="molecule type" value="Genomic_DNA"/>
</dbReference>
<reference evidence="2 3" key="1">
    <citation type="journal article" date="2014" name="Agronomy (Basel)">
        <title>A Draft Genome Sequence for Ensete ventricosum, the Drought-Tolerant Tree Against Hunger.</title>
        <authorList>
            <person name="Harrison J."/>
            <person name="Moore K.A."/>
            <person name="Paszkiewicz K."/>
            <person name="Jones T."/>
            <person name="Grant M."/>
            <person name="Ambacheew D."/>
            <person name="Muzemil S."/>
            <person name="Studholme D.J."/>
        </authorList>
    </citation>
    <scope>NUCLEOTIDE SEQUENCE [LARGE SCALE GENOMIC DNA]</scope>
</reference>
<feature type="region of interest" description="Disordered" evidence="1">
    <location>
        <begin position="120"/>
        <end position="159"/>
    </location>
</feature>
<name>A0A426YBD8_ENSVE</name>